<comment type="caution">
    <text evidence="2">The sequence shown here is derived from an EMBL/GenBank/DDBJ whole genome shotgun (WGS) entry which is preliminary data.</text>
</comment>
<dbReference type="GeneID" id="96743562"/>
<evidence type="ECO:0000256" key="1">
    <source>
        <dbReference type="SAM" id="MobiDB-lite"/>
    </source>
</evidence>
<dbReference type="AlphaFoldDB" id="A0A1R1SK07"/>
<accession>A0A1R1SK07</accession>
<sequence length="230" mass="25622">MITSDSVNGVARRGGLGPTARLRARHRGRRDAARGVPRITFTVAAAPPGGGPDGTPPSIEPPAPELLITPYVMEVRTSARRATEQLRSSLIGREQALISRLRAESVRVVTQYDVREDPRPAALARYGLWVGQWRTSVDRCRSHAQAVVDQANQRLACYWDGVRAAHPHFGRLARRPPGDWLPGRVELDPSWHRPDIWLLADDEHARTATSRALQILERQNTYRADGRSAR</sequence>
<keyword evidence="3" id="KW-1185">Reference proteome</keyword>
<proteinExistence type="predicted"/>
<protein>
    <submittedName>
        <fullName evidence="2">Uncharacterized protein</fullName>
    </submittedName>
</protein>
<gene>
    <name evidence="2" type="ORF">SPAR_15066</name>
</gene>
<dbReference type="Proteomes" id="UP000186168">
    <property type="component" value="Unassembled WGS sequence"/>
</dbReference>
<dbReference type="STRING" id="67365.GCA_001704635_06000"/>
<name>A0A1R1SK07_9ACTN</name>
<organism evidence="2 3">
    <name type="scientific">Streptomyces sparsogenes DSM 40356</name>
    <dbReference type="NCBI Taxonomy" id="1331668"/>
    <lineage>
        <taxon>Bacteria</taxon>
        <taxon>Bacillati</taxon>
        <taxon>Actinomycetota</taxon>
        <taxon>Actinomycetes</taxon>
        <taxon>Kitasatosporales</taxon>
        <taxon>Streptomycetaceae</taxon>
        <taxon>Streptomyces</taxon>
    </lineage>
</organism>
<reference evidence="2 3" key="1">
    <citation type="submission" date="2013-05" db="EMBL/GenBank/DDBJ databases">
        <title>Genome sequence of Streptomyces sparsogenes DSM 40356.</title>
        <authorList>
            <person name="Coyne S."/>
            <person name="Seebeck F.P."/>
        </authorList>
    </citation>
    <scope>NUCLEOTIDE SEQUENCE [LARGE SCALE GENOMIC DNA]</scope>
    <source>
        <strain evidence="2 3">DSM 40356</strain>
    </source>
</reference>
<evidence type="ECO:0000313" key="2">
    <source>
        <dbReference type="EMBL" id="OMI38626.1"/>
    </source>
</evidence>
<dbReference type="RefSeq" id="WP_065961673.1">
    <property type="nucleotide sequence ID" value="NZ_ASQP01000216.1"/>
</dbReference>
<dbReference type="EMBL" id="ASQP01000216">
    <property type="protein sequence ID" value="OMI38626.1"/>
    <property type="molecule type" value="Genomic_DNA"/>
</dbReference>
<feature type="region of interest" description="Disordered" evidence="1">
    <location>
        <begin position="1"/>
        <end position="35"/>
    </location>
</feature>
<evidence type="ECO:0000313" key="3">
    <source>
        <dbReference type="Proteomes" id="UP000186168"/>
    </source>
</evidence>